<evidence type="ECO:0000256" key="2">
    <source>
        <dbReference type="ARBA" id="ARBA00004496"/>
    </source>
</evidence>
<evidence type="ECO:0000256" key="3">
    <source>
        <dbReference type="ARBA" id="ARBA00006130"/>
    </source>
</evidence>
<keyword evidence="5" id="KW-0539">Nucleus</keyword>
<feature type="compositionally biased region" description="Basic residues" evidence="6">
    <location>
        <begin position="1005"/>
        <end position="1015"/>
    </location>
</feature>
<dbReference type="Pfam" id="PF24566">
    <property type="entry name" value="HEAT_Ints3_C"/>
    <property type="match status" value="1"/>
</dbReference>
<feature type="domain" description="Integrator complex subunit 3 N-terminal" evidence="7">
    <location>
        <begin position="67"/>
        <end position="471"/>
    </location>
</feature>
<feature type="compositionally biased region" description="Acidic residues" evidence="6">
    <location>
        <begin position="1032"/>
        <end position="1049"/>
    </location>
</feature>
<accession>A0ABM4DDK5</accession>
<keyword evidence="9" id="KW-1185">Reference proteome</keyword>
<proteinExistence type="inferred from homology"/>
<evidence type="ECO:0000256" key="4">
    <source>
        <dbReference type="ARBA" id="ARBA00022490"/>
    </source>
</evidence>
<evidence type="ECO:0000259" key="8">
    <source>
        <dbReference type="Pfam" id="PF24566"/>
    </source>
</evidence>
<evidence type="ECO:0000256" key="6">
    <source>
        <dbReference type="SAM" id="MobiDB-lite"/>
    </source>
</evidence>
<feature type="region of interest" description="Disordered" evidence="6">
    <location>
        <begin position="527"/>
        <end position="546"/>
    </location>
</feature>
<feature type="domain" description="Ints3-like C-terminal" evidence="8">
    <location>
        <begin position="606"/>
        <end position="994"/>
    </location>
</feature>
<dbReference type="InterPro" id="IPR019333">
    <property type="entry name" value="INTS3_N"/>
</dbReference>
<evidence type="ECO:0000256" key="5">
    <source>
        <dbReference type="ARBA" id="ARBA00023242"/>
    </source>
</evidence>
<dbReference type="PANTHER" id="PTHR13587:SF7">
    <property type="entry name" value="INTEGRATOR COMPLEX SUBUNIT 3"/>
    <property type="match status" value="1"/>
</dbReference>
<protein>
    <submittedName>
        <fullName evidence="10">Integrator complex subunit 3 isoform X3</fullName>
    </submittedName>
</protein>
<evidence type="ECO:0000313" key="10">
    <source>
        <dbReference type="RefSeq" id="XP_065672482.1"/>
    </source>
</evidence>
<dbReference type="GeneID" id="100198887"/>
<dbReference type="InterPro" id="IPR056518">
    <property type="entry name" value="HEAT_Ints3_C"/>
</dbReference>
<evidence type="ECO:0000259" key="7">
    <source>
        <dbReference type="Pfam" id="PF10189"/>
    </source>
</evidence>
<organism evidence="9 10">
    <name type="scientific">Hydra vulgaris</name>
    <name type="common">Hydra</name>
    <name type="synonym">Hydra attenuata</name>
    <dbReference type="NCBI Taxonomy" id="6087"/>
    <lineage>
        <taxon>Eukaryota</taxon>
        <taxon>Metazoa</taxon>
        <taxon>Cnidaria</taxon>
        <taxon>Hydrozoa</taxon>
        <taxon>Hydroidolina</taxon>
        <taxon>Anthoathecata</taxon>
        <taxon>Aplanulata</taxon>
        <taxon>Hydridae</taxon>
        <taxon>Hydra</taxon>
    </lineage>
</organism>
<gene>
    <name evidence="10" type="primary">LOC100198887</name>
</gene>
<evidence type="ECO:0000313" key="9">
    <source>
        <dbReference type="Proteomes" id="UP001652625"/>
    </source>
</evidence>
<reference evidence="10" key="1">
    <citation type="submission" date="2025-08" db="UniProtKB">
        <authorList>
            <consortium name="RefSeq"/>
        </authorList>
    </citation>
    <scope>IDENTIFICATION</scope>
</reference>
<dbReference type="RefSeq" id="XP_065672482.1">
    <property type="nucleotide sequence ID" value="XM_065816410.1"/>
</dbReference>
<feature type="region of interest" description="Disordered" evidence="6">
    <location>
        <begin position="1001"/>
        <end position="1073"/>
    </location>
</feature>
<comment type="similarity">
    <text evidence="3">Belongs to the Integrator subunit 3 family.</text>
</comment>
<evidence type="ECO:0000256" key="1">
    <source>
        <dbReference type="ARBA" id="ARBA00004123"/>
    </source>
</evidence>
<sequence length="1073" mass="123535">MADRQASESDEVQPKPTKIFLTNFLQGKDELEDRLEKSHAFVSSLVIGLSEREIHDALIQAVCKGIKEQEDVYLGLLYTILTDQINAPKAYRDLSFVSRDGLGSVVNKVHCILSEKFSKLLELPKAQMLWLLGEMMKNHILNLEPVIYILLRQMAGGDLSQGNITYTENVLKLLKANRAWLDKNPGTLQVVIYTFVRIIEDHESARFKILRQTEIDFCIQLIREHFAECMVIGKDFVRLLQNIFRIPEFMQLWKDILYRPQSLCTQFQGLEQLLMTRTHRKFLQSRITPDMENKIAFLALKVKFGQQKRYQDWFFKQYLSASENQTLLPDLVRFICGVIHPPNEILGSEVIPRWAIVGWLYTAGQNPVSQANMKLSLFFDWLFFQGDKDNIMNIEPAILLMHNSVRTHPSITYILLDFICRMSTQYCPQHVHLTKLGIFNSFRSVLDKRVVSSLAPILKSHKIHQQLKQLLVETLPSFLEPNRPEESVKIDSPPHSPSNDKDYSLDSSTLLPQTIEDEVITDEAVFSDEDDDEKIPPPPPSQVDPVAEKKFLSTPSSASFRPITIKEEDFKLKTDITKHHQFDGVDVTDLEEFQNLDSNLLKDNVLKLQNQKNESSEAMEAIISNIESMGDFDEEIASPLCVCLANVLADELSLPVMPNDHYKLTEDVAEKAIESKLDKPQYVIFRSICALSKNDINLENIYTLLNGIHEIDRKIGYHFLFFLKACYKDDEKLSVYEDYVNFFKDRTLKSVLLQDLKVCYEYDPHLFMFLIESIFKRFKNQLVGNEEIIRMLVSTIHPDEMNSLISNILMGNLSIIGENQVVSLLESSLSWTSFEQSFLWQLILAEKTPAEMCVGILPLVDEKKHYEPLNQLLLILRSESPHLEIIKPILCMKLDGCGKKFSLCLFKTWCQEDARELAHVIAQMLSKNVTKKSKSQKFNPSVEQILCHLNNFYNHCVEVNDMKLFQYESLRYALTNAKKSITDTNTKTKCKSLLSEFNELPDRMTRKRKTKRLTRNTKNVGKLAKSNSSDSSESENEDEVSEEDSEDENNVQSQNPPSKKRKKSKTLSSEDED</sequence>
<comment type="subcellular location">
    <subcellularLocation>
        <location evidence="2">Cytoplasm</location>
    </subcellularLocation>
    <subcellularLocation>
        <location evidence="1">Nucleus</location>
    </subcellularLocation>
</comment>
<dbReference type="Pfam" id="PF10189">
    <property type="entry name" value="Ints3_N"/>
    <property type="match status" value="1"/>
</dbReference>
<dbReference type="InterPro" id="IPR045334">
    <property type="entry name" value="INTS3"/>
</dbReference>
<dbReference type="PANTHER" id="PTHR13587">
    <property type="entry name" value="INTEGRATOR COMPLEX SUBUNIT 3"/>
    <property type="match status" value="1"/>
</dbReference>
<name>A0ABM4DDK5_HYDVU</name>
<feature type="region of interest" description="Disordered" evidence="6">
    <location>
        <begin position="483"/>
        <end position="506"/>
    </location>
</feature>
<dbReference type="Proteomes" id="UP001652625">
    <property type="component" value="Chromosome 13"/>
</dbReference>
<keyword evidence="4" id="KW-0963">Cytoplasm</keyword>